<dbReference type="PATRIC" id="fig|662475.6.peg.3263"/>
<comment type="caution">
    <text evidence="3">The sequence shown here is derived from an EMBL/GenBank/DDBJ whole genome shotgun (WGS) entry which is preliminary data.</text>
</comment>
<dbReference type="AlphaFoldDB" id="M0JUW7"/>
<dbReference type="Pfam" id="PF26492">
    <property type="entry name" value="DUF8160"/>
    <property type="match status" value="1"/>
</dbReference>
<feature type="compositionally biased region" description="Basic and acidic residues" evidence="1">
    <location>
        <begin position="1"/>
        <end position="17"/>
    </location>
</feature>
<name>M0JUW7_9EURY</name>
<evidence type="ECO:0000313" key="3">
    <source>
        <dbReference type="EMBL" id="EMA12957.1"/>
    </source>
</evidence>
<reference evidence="3 4" key="1">
    <citation type="journal article" date="2014" name="PLoS Genet.">
        <title>Phylogenetically driven sequencing of extremely halophilic archaea reveals strategies for static and dynamic osmo-response.</title>
        <authorList>
            <person name="Becker E.A."/>
            <person name="Seitzer P.M."/>
            <person name="Tritt A."/>
            <person name="Larsen D."/>
            <person name="Krusor M."/>
            <person name="Yao A.I."/>
            <person name="Wu D."/>
            <person name="Madern D."/>
            <person name="Eisen J.A."/>
            <person name="Darling A.E."/>
            <person name="Facciotti M.T."/>
        </authorList>
    </citation>
    <scope>NUCLEOTIDE SEQUENCE [LARGE SCALE GENOMIC DNA]</scope>
    <source>
        <strain evidence="3 4">ATCC 33799</strain>
    </source>
</reference>
<protein>
    <recommendedName>
        <fullName evidence="2">DUF8160 domain-containing protein</fullName>
    </recommendedName>
</protein>
<evidence type="ECO:0000256" key="1">
    <source>
        <dbReference type="SAM" id="MobiDB-lite"/>
    </source>
</evidence>
<dbReference type="Proteomes" id="UP000011687">
    <property type="component" value="Unassembled WGS sequence"/>
</dbReference>
<feature type="domain" description="DUF8160" evidence="2">
    <location>
        <begin position="13"/>
        <end position="107"/>
    </location>
</feature>
<proteinExistence type="predicted"/>
<dbReference type="RefSeq" id="WP_007190052.1">
    <property type="nucleotide sequence ID" value="NZ_AOLS01000097.1"/>
</dbReference>
<organism evidence="3 4">
    <name type="scientific">Haloarcula marismortui ATCC 33799</name>
    <dbReference type="NCBI Taxonomy" id="662475"/>
    <lineage>
        <taxon>Archaea</taxon>
        <taxon>Methanobacteriati</taxon>
        <taxon>Methanobacteriota</taxon>
        <taxon>Stenosarchaea group</taxon>
        <taxon>Halobacteria</taxon>
        <taxon>Halobacteriales</taxon>
        <taxon>Haloarculaceae</taxon>
        <taxon>Haloarcula</taxon>
    </lineage>
</organism>
<evidence type="ECO:0000259" key="2">
    <source>
        <dbReference type="Pfam" id="PF26492"/>
    </source>
</evidence>
<gene>
    <name evidence="3" type="ORF">C435_16715</name>
</gene>
<dbReference type="InterPro" id="IPR058474">
    <property type="entry name" value="DUF8160"/>
</dbReference>
<dbReference type="EMBL" id="AOLS01000097">
    <property type="protein sequence ID" value="EMA12957.1"/>
    <property type="molecule type" value="Genomic_DNA"/>
</dbReference>
<evidence type="ECO:0000313" key="4">
    <source>
        <dbReference type="Proteomes" id="UP000011687"/>
    </source>
</evidence>
<sequence>MSDDDVLRDRFRSHQPDQTDSTDNTNDANDTSETDMADVAHETQETDTTEETSVRERKQEAMYLRPRQRERLREFYDELDGRSKVAGEGGLAKNDDFYEAFVAFVLDERREEFIEYLDLDEL</sequence>
<accession>M0JUW7</accession>
<feature type="compositionally biased region" description="Low complexity" evidence="1">
    <location>
        <begin position="19"/>
        <end position="29"/>
    </location>
</feature>
<keyword evidence="4" id="KW-1185">Reference proteome</keyword>
<feature type="region of interest" description="Disordered" evidence="1">
    <location>
        <begin position="1"/>
        <end position="60"/>
    </location>
</feature>